<dbReference type="PANTHER" id="PTHR47506">
    <property type="entry name" value="TRANSCRIPTIONAL REGULATORY PROTEIN"/>
    <property type="match status" value="1"/>
</dbReference>
<evidence type="ECO:0000313" key="7">
    <source>
        <dbReference type="Proteomes" id="UP000708298"/>
    </source>
</evidence>
<organism evidence="6 7">
    <name type="scientific">Acidisoma silvae</name>
    <dbReference type="NCBI Taxonomy" id="2802396"/>
    <lineage>
        <taxon>Bacteria</taxon>
        <taxon>Pseudomonadati</taxon>
        <taxon>Pseudomonadota</taxon>
        <taxon>Alphaproteobacteria</taxon>
        <taxon>Acetobacterales</taxon>
        <taxon>Acidocellaceae</taxon>
        <taxon>Acidisoma</taxon>
    </lineage>
</organism>
<dbReference type="SUPFAM" id="SSF48498">
    <property type="entry name" value="Tetracyclin repressor-like, C-terminal domain"/>
    <property type="match status" value="1"/>
</dbReference>
<comment type="caution">
    <text evidence="6">The sequence shown here is derived from an EMBL/GenBank/DDBJ whole genome shotgun (WGS) entry which is preliminary data.</text>
</comment>
<dbReference type="InterPro" id="IPR023772">
    <property type="entry name" value="DNA-bd_HTH_TetR-type_CS"/>
</dbReference>
<dbReference type="Proteomes" id="UP000708298">
    <property type="component" value="Unassembled WGS sequence"/>
</dbReference>
<dbReference type="Pfam" id="PF21993">
    <property type="entry name" value="TetR_C_13_2"/>
    <property type="match status" value="1"/>
</dbReference>
<evidence type="ECO:0000313" key="6">
    <source>
        <dbReference type="EMBL" id="MCB8876825.1"/>
    </source>
</evidence>
<keyword evidence="3" id="KW-0804">Transcription</keyword>
<evidence type="ECO:0000256" key="3">
    <source>
        <dbReference type="ARBA" id="ARBA00023163"/>
    </source>
</evidence>
<dbReference type="Gene3D" id="1.10.10.60">
    <property type="entry name" value="Homeodomain-like"/>
    <property type="match status" value="1"/>
</dbReference>
<dbReference type="PROSITE" id="PS50977">
    <property type="entry name" value="HTH_TETR_2"/>
    <property type="match status" value="1"/>
</dbReference>
<reference evidence="6" key="1">
    <citation type="journal article" date="2021" name="Microorganisms">
        <title>Acidisoma silvae sp. nov. and Acidisomacellulosilytica sp. nov., Two Acidophilic Bacteria Isolated from Decaying Wood, Hydrolyzing Cellulose and Producing Poly-3-hydroxybutyrate.</title>
        <authorList>
            <person name="Mieszkin S."/>
            <person name="Pouder E."/>
            <person name="Uroz S."/>
            <person name="Simon-Colin C."/>
            <person name="Alain K."/>
        </authorList>
    </citation>
    <scope>NUCLEOTIDE SEQUENCE</scope>
    <source>
        <strain evidence="6">HW T2.11</strain>
    </source>
</reference>
<accession>A0A964DZT6</accession>
<evidence type="ECO:0000256" key="2">
    <source>
        <dbReference type="ARBA" id="ARBA00023125"/>
    </source>
</evidence>
<reference evidence="6" key="2">
    <citation type="submission" date="2021-01" db="EMBL/GenBank/DDBJ databases">
        <authorList>
            <person name="Mieszkin S."/>
            <person name="Pouder E."/>
            <person name="Alain K."/>
        </authorList>
    </citation>
    <scope>NUCLEOTIDE SEQUENCE</scope>
    <source>
        <strain evidence="6">HW T2.11</strain>
    </source>
</reference>
<gene>
    <name evidence="6" type="ORF">ASILVAE211_16655</name>
</gene>
<dbReference type="Gene3D" id="1.10.357.10">
    <property type="entry name" value="Tetracycline Repressor, domain 2"/>
    <property type="match status" value="1"/>
</dbReference>
<dbReference type="GO" id="GO:0003677">
    <property type="term" value="F:DNA binding"/>
    <property type="evidence" value="ECO:0007669"/>
    <property type="project" value="UniProtKB-UniRule"/>
</dbReference>
<keyword evidence="2 4" id="KW-0238">DNA-binding</keyword>
<dbReference type="InterPro" id="IPR009057">
    <property type="entry name" value="Homeodomain-like_sf"/>
</dbReference>
<evidence type="ECO:0000256" key="4">
    <source>
        <dbReference type="PROSITE-ProRule" id="PRU00335"/>
    </source>
</evidence>
<dbReference type="SUPFAM" id="SSF46689">
    <property type="entry name" value="Homeodomain-like"/>
    <property type="match status" value="1"/>
</dbReference>
<dbReference type="InterPro" id="IPR054156">
    <property type="entry name" value="YxaF_TetR_C"/>
</dbReference>
<sequence>MKKSKAETAETRRRIVLTAVAEIRRKGIHETSIADVMEAAGLTQGAFYRHFASKEQLVAEACNECTLASVEDQLAAVSPDDRTRAEAIVENYLSTAHRDDIATGCTFAALGSELARAGEETRAAASERVLGLVNAIAKRFDDMPLQEAKARAVLTVSAMVGAVTMSRIMTDPTASEAILDDTRTELAKLMQPG</sequence>
<dbReference type="EMBL" id="JAESVB010000008">
    <property type="protein sequence ID" value="MCB8876825.1"/>
    <property type="molecule type" value="Genomic_DNA"/>
</dbReference>
<name>A0A964DZT6_9PROT</name>
<dbReference type="InterPro" id="IPR036271">
    <property type="entry name" value="Tet_transcr_reg_TetR-rel_C_sf"/>
</dbReference>
<dbReference type="RefSeq" id="WP_227322484.1">
    <property type="nucleotide sequence ID" value="NZ_JAESVB010000008.1"/>
</dbReference>
<feature type="DNA-binding region" description="H-T-H motif" evidence="4">
    <location>
        <begin position="32"/>
        <end position="51"/>
    </location>
</feature>
<dbReference type="InterPro" id="IPR001647">
    <property type="entry name" value="HTH_TetR"/>
</dbReference>
<protein>
    <submittedName>
        <fullName evidence="6">TetR/AcrR family transcriptional regulator</fullName>
    </submittedName>
</protein>
<dbReference type="AlphaFoldDB" id="A0A964DZT6"/>
<dbReference type="PANTHER" id="PTHR47506:SF7">
    <property type="entry name" value="TRANSCRIPTIONAL REGULATORY PROTEIN"/>
    <property type="match status" value="1"/>
</dbReference>
<evidence type="ECO:0000256" key="1">
    <source>
        <dbReference type="ARBA" id="ARBA00023015"/>
    </source>
</evidence>
<proteinExistence type="predicted"/>
<keyword evidence="7" id="KW-1185">Reference proteome</keyword>
<dbReference type="Pfam" id="PF00440">
    <property type="entry name" value="TetR_N"/>
    <property type="match status" value="1"/>
</dbReference>
<feature type="domain" description="HTH tetR-type" evidence="5">
    <location>
        <begin position="9"/>
        <end position="69"/>
    </location>
</feature>
<dbReference type="PROSITE" id="PS01081">
    <property type="entry name" value="HTH_TETR_1"/>
    <property type="match status" value="1"/>
</dbReference>
<keyword evidence="1" id="KW-0805">Transcription regulation</keyword>
<evidence type="ECO:0000259" key="5">
    <source>
        <dbReference type="PROSITE" id="PS50977"/>
    </source>
</evidence>